<reference evidence="2" key="1">
    <citation type="submission" date="2020-02" db="EMBL/GenBank/DDBJ databases">
        <authorList>
            <person name="Meier V. D."/>
        </authorList>
    </citation>
    <scope>NUCLEOTIDE SEQUENCE</scope>
    <source>
        <strain evidence="2">AVDCRST_MAG79</strain>
    </source>
</reference>
<gene>
    <name evidence="2" type="ORF">AVDCRST_MAG79-2998</name>
</gene>
<protein>
    <submittedName>
        <fullName evidence="2">Uncharacterized protein</fullName>
    </submittedName>
</protein>
<dbReference type="AlphaFoldDB" id="A0A6J4UM64"/>
<feature type="compositionally biased region" description="Basic and acidic residues" evidence="1">
    <location>
        <begin position="62"/>
        <end position="78"/>
    </location>
</feature>
<dbReference type="EMBL" id="CADCWC010000476">
    <property type="protein sequence ID" value="CAA9554872.1"/>
    <property type="molecule type" value="Genomic_DNA"/>
</dbReference>
<evidence type="ECO:0000313" key="2">
    <source>
        <dbReference type="EMBL" id="CAA9554872.1"/>
    </source>
</evidence>
<feature type="non-terminal residue" evidence="2">
    <location>
        <position position="110"/>
    </location>
</feature>
<proteinExistence type="predicted"/>
<feature type="compositionally biased region" description="Basic and acidic residues" evidence="1">
    <location>
        <begin position="43"/>
        <end position="55"/>
    </location>
</feature>
<evidence type="ECO:0000256" key="1">
    <source>
        <dbReference type="SAM" id="MobiDB-lite"/>
    </source>
</evidence>
<feature type="non-terminal residue" evidence="2">
    <location>
        <position position="1"/>
    </location>
</feature>
<accession>A0A6J4UM64</accession>
<feature type="compositionally biased region" description="Basic and acidic residues" evidence="1">
    <location>
        <begin position="85"/>
        <end position="110"/>
    </location>
</feature>
<feature type="region of interest" description="Disordered" evidence="1">
    <location>
        <begin position="1"/>
        <end position="110"/>
    </location>
</feature>
<sequence>VDASGRGLLVADDPRGGRPRGQLRRHAADLGRRAVRLSGREGAGPHHGDPDRRGEPAVGDHGVAEARPSRHEGAVLHDEVDDLGDEARVEPHGEGGRGVLGHDRAGEQHV</sequence>
<name>A0A6J4UM64_9ACTN</name>
<organism evidence="2">
    <name type="scientific">uncultured Thermoleophilia bacterium</name>
    <dbReference type="NCBI Taxonomy" id="1497501"/>
    <lineage>
        <taxon>Bacteria</taxon>
        <taxon>Bacillati</taxon>
        <taxon>Actinomycetota</taxon>
        <taxon>Thermoleophilia</taxon>
        <taxon>environmental samples</taxon>
    </lineage>
</organism>